<keyword evidence="13" id="KW-1185">Reference proteome</keyword>
<dbReference type="PANTHER" id="PTHR30480:SF13">
    <property type="entry name" value="BETA-HEXOSAMINIDASE"/>
    <property type="match status" value="1"/>
</dbReference>
<dbReference type="Proteomes" id="UP000198461">
    <property type="component" value="Unassembled WGS sequence"/>
</dbReference>
<evidence type="ECO:0000256" key="7">
    <source>
        <dbReference type="ARBA" id="ARBA00023295"/>
    </source>
</evidence>
<sequence length="344" mass="37490">MKPKAQPLGAVMIDIEGTTLTETEQERLLHPQVAGVVLFTRNFESRAQLKALCDEIHALRTPKLLIAVDHEGGRVQRFREDGMSVLPAMARLGQLHDLNPMAADEAARQLGWLMAAELLALGVDFSFAPVVDLQHGRSEVVGDRSFHHQAQVVARLAQEFLAGMHAAGMAGVAKHFPGHGYAEADSHVTMAEDGRDWDALQDDLLPFKVLIAAHVEGIMPAHVVYPQLDALPAGFSSFWLQQVLREQLGFEGAIISDDLNMHAAAVYGDILRRGQLALEAGCDLLLALNDPAGADALLNGLHHVVSVLSHARMIALHGHPQFKADRLSYLPEWQAAQQTLEELA</sequence>
<feature type="binding site" evidence="10">
    <location>
        <position position="144"/>
    </location>
    <ligand>
        <name>substrate</name>
    </ligand>
</feature>
<dbReference type="GO" id="GO:0004563">
    <property type="term" value="F:beta-N-acetylhexosaminidase activity"/>
    <property type="evidence" value="ECO:0007669"/>
    <property type="project" value="UniProtKB-UniRule"/>
</dbReference>
<evidence type="ECO:0000256" key="5">
    <source>
        <dbReference type="ARBA" id="ARBA00022960"/>
    </source>
</evidence>
<dbReference type="InterPro" id="IPR036962">
    <property type="entry name" value="Glyco_hydro_3_N_sf"/>
</dbReference>
<dbReference type="EMBL" id="FSRE01000002">
    <property type="protein sequence ID" value="SIN88920.1"/>
    <property type="molecule type" value="Genomic_DNA"/>
</dbReference>
<evidence type="ECO:0000256" key="6">
    <source>
        <dbReference type="ARBA" id="ARBA00022984"/>
    </source>
</evidence>
<comment type="catalytic activity">
    <reaction evidence="1 10">
        <text>Hydrolysis of terminal non-reducing N-acetyl-D-hexosamine residues in N-acetyl-beta-D-hexosaminides.</text>
        <dbReference type="EC" id="3.2.1.52"/>
    </reaction>
</comment>
<accession>A0A1N6F0X5</accession>
<dbReference type="GO" id="GO:0005975">
    <property type="term" value="P:carbohydrate metabolic process"/>
    <property type="evidence" value="ECO:0007669"/>
    <property type="project" value="InterPro"/>
</dbReference>
<dbReference type="GO" id="GO:0051301">
    <property type="term" value="P:cell division"/>
    <property type="evidence" value="ECO:0007669"/>
    <property type="project" value="UniProtKB-KW"/>
</dbReference>
<proteinExistence type="inferred from homology"/>
<dbReference type="EC" id="3.2.1.52" evidence="10"/>
<dbReference type="GO" id="GO:0071555">
    <property type="term" value="P:cell wall organization"/>
    <property type="evidence" value="ECO:0007669"/>
    <property type="project" value="UniProtKB-KW"/>
</dbReference>
<comment type="pathway">
    <text evidence="10">Cell wall biogenesis; peptidoglycan recycling.</text>
</comment>
<gene>
    <name evidence="10" type="primary">nagZ</name>
    <name evidence="12" type="ORF">SAMN05443662_0865</name>
</gene>
<dbReference type="InterPro" id="IPR017853">
    <property type="entry name" value="GH"/>
</dbReference>
<evidence type="ECO:0000256" key="4">
    <source>
        <dbReference type="ARBA" id="ARBA00022801"/>
    </source>
</evidence>
<comment type="function">
    <text evidence="10">Plays a role in peptidoglycan recycling by cleaving the terminal beta-1,4-linked N-acetylglucosamine (GlcNAc) from peptide-linked peptidoglycan fragments, giving rise to free GlcNAc, anhydro-N-acetylmuramic acid and anhydro-N-acetylmuramic acid-linked peptides.</text>
</comment>
<keyword evidence="3 10" id="KW-0132">Cell division</keyword>
<evidence type="ECO:0000259" key="11">
    <source>
        <dbReference type="Pfam" id="PF00933"/>
    </source>
</evidence>
<name>A0A1N6F0X5_9GAMM</name>
<dbReference type="PANTHER" id="PTHR30480">
    <property type="entry name" value="BETA-HEXOSAMINIDASE-RELATED"/>
    <property type="match status" value="1"/>
</dbReference>
<dbReference type="GO" id="GO:0008360">
    <property type="term" value="P:regulation of cell shape"/>
    <property type="evidence" value="ECO:0007669"/>
    <property type="project" value="UniProtKB-KW"/>
</dbReference>
<dbReference type="RefSeq" id="WP_074201155.1">
    <property type="nucleotide sequence ID" value="NZ_FSRE01000002.1"/>
</dbReference>
<dbReference type="InterPro" id="IPR022956">
    <property type="entry name" value="Beta_hexosaminidase_bac"/>
</dbReference>
<feature type="site" description="Important for catalytic activity" evidence="10">
    <location>
        <position position="185"/>
    </location>
</feature>
<keyword evidence="2 10" id="KW-0963">Cytoplasm</keyword>
<dbReference type="AlphaFoldDB" id="A0A1N6F0X5"/>
<evidence type="ECO:0000256" key="10">
    <source>
        <dbReference type="HAMAP-Rule" id="MF_00364"/>
    </source>
</evidence>
<evidence type="ECO:0000313" key="13">
    <source>
        <dbReference type="Proteomes" id="UP000198461"/>
    </source>
</evidence>
<dbReference type="Gene3D" id="3.20.20.300">
    <property type="entry name" value="Glycoside hydrolase, family 3, N-terminal domain"/>
    <property type="match status" value="1"/>
</dbReference>
<feature type="binding site" evidence="10">
    <location>
        <position position="77"/>
    </location>
    <ligand>
        <name>substrate</name>
    </ligand>
</feature>
<keyword evidence="7 10" id="KW-0326">Glycosidase</keyword>
<keyword evidence="5 10" id="KW-0133">Cell shape</keyword>
<feature type="binding site" evidence="10">
    <location>
        <begin position="174"/>
        <end position="175"/>
    </location>
    <ligand>
        <name>substrate</name>
    </ligand>
</feature>
<keyword evidence="4 10" id="KW-0378">Hydrolase</keyword>
<dbReference type="InterPro" id="IPR050226">
    <property type="entry name" value="NagZ_Beta-hexosaminidase"/>
</dbReference>
<keyword evidence="6 10" id="KW-0573">Peptidoglycan synthesis</keyword>
<evidence type="ECO:0000256" key="2">
    <source>
        <dbReference type="ARBA" id="ARBA00022490"/>
    </source>
</evidence>
<evidence type="ECO:0000256" key="8">
    <source>
        <dbReference type="ARBA" id="ARBA00023306"/>
    </source>
</evidence>
<dbReference type="HAMAP" id="MF_00364">
    <property type="entry name" value="NagZ"/>
    <property type="match status" value="1"/>
</dbReference>
<dbReference type="GO" id="GO:0005737">
    <property type="term" value="C:cytoplasm"/>
    <property type="evidence" value="ECO:0007669"/>
    <property type="project" value="UniProtKB-SubCell"/>
</dbReference>
<evidence type="ECO:0000256" key="3">
    <source>
        <dbReference type="ARBA" id="ARBA00022618"/>
    </source>
</evidence>
<dbReference type="NCBIfam" id="NF003740">
    <property type="entry name" value="PRK05337.1"/>
    <property type="match status" value="1"/>
</dbReference>
<evidence type="ECO:0000256" key="9">
    <source>
        <dbReference type="ARBA" id="ARBA00023316"/>
    </source>
</evidence>
<dbReference type="GO" id="GO:0009254">
    <property type="term" value="P:peptidoglycan turnover"/>
    <property type="evidence" value="ECO:0007669"/>
    <property type="project" value="UniProtKB-UniRule"/>
</dbReference>
<organism evidence="12 13">
    <name type="scientific">Sulfurivirga caldicuralii</name>
    <dbReference type="NCBI Taxonomy" id="364032"/>
    <lineage>
        <taxon>Bacteria</taxon>
        <taxon>Pseudomonadati</taxon>
        <taxon>Pseudomonadota</taxon>
        <taxon>Gammaproteobacteria</taxon>
        <taxon>Thiotrichales</taxon>
        <taxon>Piscirickettsiaceae</taxon>
        <taxon>Sulfurivirga</taxon>
    </lineage>
</organism>
<dbReference type="SUPFAM" id="SSF51445">
    <property type="entry name" value="(Trans)glycosidases"/>
    <property type="match status" value="1"/>
</dbReference>
<feature type="binding site" evidence="10">
    <location>
        <position position="69"/>
    </location>
    <ligand>
        <name>substrate</name>
    </ligand>
</feature>
<dbReference type="GO" id="GO:0009252">
    <property type="term" value="P:peptidoglycan biosynthetic process"/>
    <property type="evidence" value="ECO:0007669"/>
    <property type="project" value="UniProtKB-KW"/>
</dbReference>
<evidence type="ECO:0000313" key="12">
    <source>
        <dbReference type="EMBL" id="SIN88920.1"/>
    </source>
</evidence>
<feature type="active site" description="Proton donor/acceptor" evidence="10">
    <location>
        <position position="187"/>
    </location>
</feature>
<dbReference type="STRING" id="364032.SAMN05443662_0865"/>
<feature type="domain" description="Glycoside hydrolase family 3 N-terminal" evidence="11">
    <location>
        <begin position="19"/>
        <end position="308"/>
    </location>
</feature>
<dbReference type="OrthoDB" id="9786661at2"/>
<keyword evidence="8 10" id="KW-0131">Cell cycle</keyword>
<dbReference type="UniPathway" id="UPA00544"/>
<comment type="subcellular location">
    <subcellularLocation>
        <location evidence="10">Cytoplasm</location>
    </subcellularLocation>
</comment>
<evidence type="ECO:0000256" key="1">
    <source>
        <dbReference type="ARBA" id="ARBA00001231"/>
    </source>
</evidence>
<protein>
    <recommendedName>
        <fullName evidence="10">Beta-hexosaminidase</fullName>
        <ecNumber evidence="10">3.2.1.52</ecNumber>
    </recommendedName>
    <alternativeName>
        <fullName evidence="10">Beta-N-acetylhexosaminidase</fullName>
    </alternativeName>
    <alternativeName>
        <fullName evidence="10">N-acetyl-beta-glucosaminidase</fullName>
    </alternativeName>
</protein>
<comment type="similarity">
    <text evidence="10">Belongs to the glycosyl hydrolase 3 family. NagZ subfamily.</text>
</comment>
<reference evidence="12 13" key="1">
    <citation type="submission" date="2016-11" db="EMBL/GenBank/DDBJ databases">
        <authorList>
            <person name="Jaros S."/>
            <person name="Januszkiewicz K."/>
            <person name="Wedrychowicz H."/>
        </authorList>
    </citation>
    <scope>NUCLEOTIDE SEQUENCE [LARGE SCALE GENOMIC DNA]</scope>
    <source>
        <strain evidence="12 13">DSM 17737</strain>
    </source>
</reference>
<feature type="active site" description="Nucleophile" evidence="10">
    <location>
        <position position="257"/>
    </location>
</feature>
<dbReference type="Pfam" id="PF00933">
    <property type="entry name" value="Glyco_hydro_3"/>
    <property type="match status" value="1"/>
</dbReference>
<keyword evidence="9 10" id="KW-0961">Cell wall biogenesis/degradation</keyword>
<dbReference type="InterPro" id="IPR001764">
    <property type="entry name" value="Glyco_hydro_3_N"/>
</dbReference>